<evidence type="ECO:0000313" key="1">
    <source>
        <dbReference type="EMBL" id="MXV53176.1"/>
    </source>
</evidence>
<organism evidence="1 2">
    <name type="scientific">Hufsiella arboris</name>
    <dbReference type="NCBI Taxonomy" id="2695275"/>
    <lineage>
        <taxon>Bacteria</taxon>
        <taxon>Pseudomonadati</taxon>
        <taxon>Bacteroidota</taxon>
        <taxon>Sphingobacteriia</taxon>
        <taxon>Sphingobacteriales</taxon>
        <taxon>Sphingobacteriaceae</taxon>
        <taxon>Hufsiella</taxon>
    </lineage>
</organism>
<dbReference type="PANTHER" id="PTHR30348:SF4">
    <property type="entry name" value="DUF72 DOMAIN-CONTAINING PROTEIN"/>
    <property type="match status" value="1"/>
</dbReference>
<sequence>MSNATWYIGCSGFHYKHWKGTFYPEKLAQKKWFEFYCQHFLTLELNVTFYRFPQLSFLQAWFGKSPAEFRFSVKAPRIITHFNQFHHSADLISDFYNTIREGLGEKLGPVLFQMPPRFSYDEERLERVINSLDNSFLNVVEFRHKTWWNDTVYQALGKHNITFCGMSHPQLPDELIINSPYVYYRLHGVPDLYRSPYSDPFLKKLKKQVDNESSIKQSWVYFNNDVETHAVYDAIKLKSII</sequence>
<dbReference type="InterPro" id="IPR002763">
    <property type="entry name" value="DUF72"/>
</dbReference>
<dbReference type="PANTHER" id="PTHR30348">
    <property type="entry name" value="UNCHARACTERIZED PROTEIN YECE"/>
    <property type="match status" value="1"/>
</dbReference>
<dbReference type="Proteomes" id="UP000466586">
    <property type="component" value="Unassembled WGS sequence"/>
</dbReference>
<protein>
    <submittedName>
        <fullName evidence="1">DUF72 domain-containing protein</fullName>
    </submittedName>
</protein>
<keyword evidence="2" id="KW-1185">Reference proteome</keyword>
<dbReference type="SUPFAM" id="SSF117396">
    <property type="entry name" value="TM1631-like"/>
    <property type="match status" value="1"/>
</dbReference>
<name>A0A7K1YEZ3_9SPHI</name>
<dbReference type="Pfam" id="PF01904">
    <property type="entry name" value="DUF72"/>
    <property type="match status" value="1"/>
</dbReference>
<gene>
    <name evidence="1" type="ORF">GS399_19595</name>
</gene>
<proteinExistence type="predicted"/>
<comment type="caution">
    <text evidence="1">The sequence shown here is derived from an EMBL/GenBank/DDBJ whole genome shotgun (WGS) entry which is preliminary data.</text>
</comment>
<dbReference type="RefSeq" id="WP_160846353.1">
    <property type="nucleotide sequence ID" value="NZ_WVHT01000014.1"/>
</dbReference>
<dbReference type="EMBL" id="WVHT01000014">
    <property type="protein sequence ID" value="MXV53176.1"/>
    <property type="molecule type" value="Genomic_DNA"/>
</dbReference>
<dbReference type="AlphaFoldDB" id="A0A7K1YEZ3"/>
<accession>A0A7K1YEZ3</accession>
<reference evidence="1 2" key="1">
    <citation type="submission" date="2019-11" db="EMBL/GenBank/DDBJ databases">
        <title>Pedobacter sp. HMF7647 Genome sequencing and assembly.</title>
        <authorList>
            <person name="Kang H."/>
            <person name="Kim H."/>
            <person name="Joh K."/>
        </authorList>
    </citation>
    <scope>NUCLEOTIDE SEQUENCE [LARGE SCALE GENOMIC DNA]</scope>
    <source>
        <strain evidence="1 2">HMF7647</strain>
    </source>
</reference>
<evidence type="ECO:0000313" key="2">
    <source>
        <dbReference type="Proteomes" id="UP000466586"/>
    </source>
</evidence>
<dbReference type="Gene3D" id="3.20.20.410">
    <property type="entry name" value="Protein of unknown function UPF0759"/>
    <property type="match status" value="1"/>
</dbReference>
<dbReference type="InterPro" id="IPR036520">
    <property type="entry name" value="UPF0759_sf"/>
</dbReference>